<dbReference type="Proteomes" id="UP001152872">
    <property type="component" value="Unassembled WGS sequence"/>
</dbReference>
<dbReference type="InterPro" id="IPR039247">
    <property type="entry name" value="KhpB"/>
</dbReference>
<dbReference type="AlphaFoldDB" id="A0A9X4RH94"/>
<keyword evidence="3" id="KW-1185">Reference proteome</keyword>
<dbReference type="PANTHER" id="PTHR35800:SF1">
    <property type="entry name" value="RNA-BINDING PROTEIN KHPB"/>
    <property type="match status" value="1"/>
</dbReference>
<name>A0A9X4RH94_9CYAN</name>
<dbReference type="PROSITE" id="PS51061">
    <property type="entry name" value="R3H"/>
    <property type="match status" value="1"/>
</dbReference>
<sequence>MEDTSANIKASVNASANWLQELLGLMGYATSVDTRLAETAPEKIGTSNNYWVEISTEGLQDQQIQRLMGQDGLVLDSLQYLANVLLNRHLQAEPADADSRNFYTVELNGYRSQRLANLQALADQAVQQVRETKTEFVIKQLSSADRRHIHQLLEEFADIETHSQGREPNRHLIVKLVQS</sequence>
<dbReference type="EMBL" id="VBTY01000054">
    <property type="protein sequence ID" value="MDG3494593.1"/>
    <property type="molecule type" value="Genomic_DNA"/>
</dbReference>
<dbReference type="CDD" id="cd02644">
    <property type="entry name" value="R3H_jag"/>
    <property type="match status" value="1"/>
</dbReference>
<dbReference type="InterPro" id="IPR001374">
    <property type="entry name" value="R3H_dom"/>
</dbReference>
<dbReference type="InterPro" id="IPR015946">
    <property type="entry name" value="KH_dom-like_a/b"/>
</dbReference>
<proteinExistence type="predicted"/>
<evidence type="ECO:0000259" key="1">
    <source>
        <dbReference type="PROSITE" id="PS51061"/>
    </source>
</evidence>
<dbReference type="GO" id="GO:0003723">
    <property type="term" value="F:RNA binding"/>
    <property type="evidence" value="ECO:0007669"/>
    <property type="project" value="InterPro"/>
</dbReference>
<dbReference type="Gene3D" id="3.30.300.20">
    <property type="match status" value="1"/>
</dbReference>
<dbReference type="Gene3D" id="3.30.1370.50">
    <property type="entry name" value="R3H-like domain"/>
    <property type="match status" value="1"/>
</dbReference>
<dbReference type="InterPro" id="IPR034079">
    <property type="entry name" value="R3H_KhpB"/>
</dbReference>
<dbReference type="SUPFAM" id="SSF82708">
    <property type="entry name" value="R3H domain"/>
    <property type="match status" value="1"/>
</dbReference>
<dbReference type="InterPro" id="IPR036867">
    <property type="entry name" value="R3H_dom_sf"/>
</dbReference>
<protein>
    <submittedName>
        <fullName evidence="2">R3H domain-containing nucleic acid-binding protein</fullName>
    </submittedName>
</protein>
<reference evidence="2" key="1">
    <citation type="submission" date="2019-05" db="EMBL/GenBank/DDBJ databases">
        <title>Whole genome sequencing of Pseudanabaena catenata USMAC16.</title>
        <authorList>
            <person name="Khan Z."/>
            <person name="Omar W.M."/>
            <person name="Convey P."/>
            <person name="Merican F."/>
            <person name="Najimudin N."/>
        </authorList>
    </citation>
    <scope>NUCLEOTIDE SEQUENCE</scope>
    <source>
        <strain evidence="2">USMAC16</strain>
    </source>
</reference>
<organism evidence="2 3">
    <name type="scientific">Pseudanabaena catenata USMAC16</name>
    <dbReference type="NCBI Taxonomy" id="1855837"/>
    <lineage>
        <taxon>Bacteria</taxon>
        <taxon>Bacillati</taxon>
        <taxon>Cyanobacteriota</taxon>
        <taxon>Cyanophyceae</taxon>
        <taxon>Pseudanabaenales</taxon>
        <taxon>Pseudanabaenaceae</taxon>
        <taxon>Pseudanabaena</taxon>
    </lineage>
</organism>
<feature type="domain" description="R3H" evidence="1">
    <location>
        <begin position="112"/>
        <end position="178"/>
    </location>
</feature>
<dbReference type="PANTHER" id="PTHR35800">
    <property type="entry name" value="PROTEIN JAG"/>
    <property type="match status" value="1"/>
</dbReference>
<dbReference type="SMART" id="SM00393">
    <property type="entry name" value="R3H"/>
    <property type="match status" value="1"/>
</dbReference>
<evidence type="ECO:0000313" key="3">
    <source>
        <dbReference type="Proteomes" id="UP001152872"/>
    </source>
</evidence>
<dbReference type="Pfam" id="PF01424">
    <property type="entry name" value="R3H"/>
    <property type="match status" value="1"/>
</dbReference>
<comment type="caution">
    <text evidence="2">The sequence shown here is derived from an EMBL/GenBank/DDBJ whole genome shotgun (WGS) entry which is preliminary data.</text>
</comment>
<dbReference type="RefSeq" id="WP_009626674.1">
    <property type="nucleotide sequence ID" value="NZ_VBTY01000054.1"/>
</dbReference>
<evidence type="ECO:0000313" key="2">
    <source>
        <dbReference type="EMBL" id="MDG3494593.1"/>
    </source>
</evidence>
<accession>A0A9X4RH94</accession>
<gene>
    <name evidence="2" type="ORF">FEV09_08470</name>
</gene>